<evidence type="ECO:0000259" key="1">
    <source>
        <dbReference type="Pfam" id="PF07731"/>
    </source>
</evidence>
<dbReference type="Proteomes" id="UP001631993">
    <property type="component" value="Unassembled WGS sequence"/>
</dbReference>
<dbReference type="SUPFAM" id="SSF49503">
    <property type="entry name" value="Cupredoxins"/>
    <property type="match status" value="1"/>
</dbReference>
<evidence type="ECO:0000313" key="3">
    <source>
        <dbReference type="Proteomes" id="UP001631993"/>
    </source>
</evidence>
<dbReference type="Pfam" id="PF07731">
    <property type="entry name" value="Cu-oxidase_2"/>
    <property type="match status" value="1"/>
</dbReference>
<dbReference type="InterPro" id="IPR011706">
    <property type="entry name" value="Cu-oxidase_C"/>
</dbReference>
<sequence>VINHHLFNYNYYDYKVPVDSTEIWQITSTSGFSHPFHIHDVEFNVLTIDGASPPAEQQGWKDVILIPGHQGPPGSSGSHVVRFIAK</sequence>
<evidence type="ECO:0000313" key="2">
    <source>
        <dbReference type="EMBL" id="MFM9653864.1"/>
    </source>
</evidence>
<dbReference type="RefSeq" id="WP_409098107.1">
    <property type="nucleotide sequence ID" value="NZ_JBJVNE010000497.1"/>
</dbReference>
<protein>
    <submittedName>
        <fullName evidence="2">Multicopper oxidase domain-containing protein</fullName>
    </submittedName>
</protein>
<feature type="domain" description="Plastocyanin-like" evidence="1">
    <location>
        <begin position="5"/>
        <end position="69"/>
    </location>
</feature>
<keyword evidence="3" id="KW-1185">Reference proteome</keyword>
<dbReference type="EMBL" id="JBJVNE010000497">
    <property type="protein sequence ID" value="MFM9653864.1"/>
    <property type="molecule type" value="Genomic_DNA"/>
</dbReference>
<feature type="non-terminal residue" evidence="2">
    <location>
        <position position="1"/>
    </location>
</feature>
<name>A0ABW9J1I2_STRGJ</name>
<accession>A0ABW9J1I2</accession>
<reference evidence="2 3" key="1">
    <citation type="submission" date="2024-12" db="EMBL/GenBank/DDBJ databases">
        <title>Forecasting of Potato common scab and diversities of Pathogenic streptomyces spp. in china.</title>
        <authorList>
            <person name="Handique U."/>
            <person name="Wu J."/>
        </authorList>
    </citation>
    <scope>NUCLEOTIDE SEQUENCE [LARGE SCALE GENOMIC DNA]</scope>
    <source>
        <strain evidence="2 3">ZRIMU1585</strain>
    </source>
</reference>
<comment type="caution">
    <text evidence="2">The sequence shown here is derived from an EMBL/GenBank/DDBJ whole genome shotgun (WGS) entry which is preliminary data.</text>
</comment>
<dbReference type="InterPro" id="IPR008972">
    <property type="entry name" value="Cupredoxin"/>
</dbReference>
<gene>
    <name evidence="2" type="ORF">ACKI1S_48755</name>
</gene>
<organism evidence="2 3">
    <name type="scientific">Streptomyces galilaeus</name>
    <dbReference type="NCBI Taxonomy" id="33899"/>
    <lineage>
        <taxon>Bacteria</taxon>
        <taxon>Bacillati</taxon>
        <taxon>Actinomycetota</taxon>
        <taxon>Actinomycetes</taxon>
        <taxon>Kitasatosporales</taxon>
        <taxon>Streptomycetaceae</taxon>
        <taxon>Streptomyces</taxon>
    </lineage>
</organism>
<proteinExistence type="predicted"/>
<feature type="non-terminal residue" evidence="2">
    <location>
        <position position="86"/>
    </location>
</feature>
<dbReference type="Gene3D" id="2.60.40.420">
    <property type="entry name" value="Cupredoxins - blue copper proteins"/>
    <property type="match status" value="1"/>
</dbReference>